<reference evidence="2" key="2">
    <citation type="submission" date="2020-09" db="EMBL/GenBank/DDBJ databases">
        <authorList>
            <person name="Sun Q."/>
            <person name="Ohkuma M."/>
        </authorList>
    </citation>
    <scope>NUCLEOTIDE SEQUENCE</scope>
    <source>
        <strain evidence="2">JCM 4714</strain>
    </source>
</reference>
<reference evidence="2" key="1">
    <citation type="journal article" date="2014" name="Int. J. Syst. Evol. Microbiol.">
        <title>Complete genome sequence of Corynebacterium casei LMG S-19264T (=DSM 44701T), isolated from a smear-ripened cheese.</title>
        <authorList>
            <consortium name="US DOE Joint Genome Institute (JGI-PGF)"/>
            <person name="Walter F."/>
            <person name="Albersmeier A."/>
            <person name="Kalinowski J."/>
            <person name="Ruckert C."/>
        </authorList>
    </citation>
    <scope>NUCLEOTIDE SEQUENCE</scope>
    <source>
        <strain evidence="2">JCM 4714</strain>
    </source>
</reference>
<name>A0A919D4M4_9ACTN</name>
<evidence type="ECO:0000256" key="1">
    <source>
        <dbReference type="SAM" id="MobiDB-lite"/>
    </source>
</evidence>
<comment type="caution">
    <text evidence="2">The sequence shown here is derived from an EMBL/GenBank/DDBJ whole genome shotgun (WGS) entry which is preliminary data.</text>
</comment>
<protein>
    <submittedName>
        <fullName evidence="2">Uncharacterized protein</fullName>
    </submittedName>
</protein>
<proteinExistence type="predicted"/>
<gene>
    <name evidence="2" type="ORF">GCM10010339_54720</name>
</gene>
<organism evidence="2 3">
    <name type="scientific">Streptomyces alanosinicus</name>
    <dbReference type="NCBI Taxonomy" id="68171"/>
    <lineage>
        <taxon>Bacteria</taxon>
        <taxon>Bacillati</taxon>
        <taxon>Actinomycetota</taxon>
        <taxon>Actinomycetes</taxon>
        <taxon>Kitasatosporales</taxon>
        <taxon>Streptomycetaceae</taxon>
        <taxon>Streptomyces</taxon>
    </lineage>
</organism>
<dbReference type="EMBL" id="BMVG01000015">
    <property type="protein sequence ID" value="GHE07982.1"/>
    <property type="molecule type" value="Genomic_DNA"/>
</dbReference>
<accession>A0A919D4M4</accession>
<evidence type="ECO:0000313" key="2">
    <source>
        <dbReference type="EMBL" id="GHE07982.1"/>
    </source>
</evidence>
<keyword evidence="3" id="KW-1185">Reference proteome</keyword>
<dbReference type="AlphaFoldDB" id="A0A919D4M4"/>
<dbReference type="Proteomes" id="UP000655443">
    <property type="component" value="Unassembled WGS sequence"/>
</dbReference>
<feature type="region of interest" description="Disordered" evidence="1">
    <location>
        <begin position="1"/>
        <end position="27"/>
    </location>
</feature>
<evidence type="ECO:0000313" key="3">
    <source>
        <dbReference type="Proteomes" id="UP000655443"/>
    </source>
</evidence>
<sequence length="55" mass="5825">MTAMNAAQDRASSPDHGSGSPLTWEDVEDTVMRAWSEPDISVKVKRGGGGGHADR</sequence>